<dbReference type="EMBL" id="KP202158">
    <property type="protein sequence ID" value="AJD81884.1"/>
    <property type="molecule type" value="Genomic_DNA"/>
</dbReference>
<dbReference type="RefSeq" id="YP_009200336.1">
    <property type="nucleotide sequence ID" value="NC_028820.1"/>
</dbReference>
<dbReference type="KEGG" id="vg:26627398"/>
<dbReference type="GeneID" id="26627398"/>
<reference evidence="1 2" key="1">
    <citation type="submission" date="2014-11" db="EMBL/GenBank/DDBJ databases">
        <title>Complete genome sequence of vB_YenM_TG1, a broad host range bacteriophage which infects Yersinia enterocolitica.</title>
        <authorList>
            <person name="Leon-Velarde C.G."/>
            <person name="Kropinski A.M."/>
            <person name="Chen S."/>
            <person name="Griffiths M.W."/>
            <person name="Odumeru J.A."/>
        </authorList>
    </citation>
    <scope>NUCLEOTIDE SEQUENCE [LARGE SCALE GENOMIC DNA]</scope>
</reference>
<dbReference type="Proteomes" id="UP000031805">
    <property type="component" value="Segment"/>
</dbReference>
<organism evidence="1 2">
    <name type="scientific">Yersinia phage vB_YenM_TG1</name>
    <dbReference type="NCBI Taxonomy" id="1589265"/>
    <lineage>
        <taxon>Viruses</taxon>
        <taxon>Duplodnaviria</taxon>
        <taxon>Heunggongvirae</taxon>
        <taxon>Uroviricota</taxon>
        <taxon>Caudoviricetes</taxon>
        <taxon>Pantevenvirales</taxon>
        <taxon>Straboviridae</taxon>
        <taxon>Tevenvirinae</taxon>
        <taxon>Tegunavirus</taxon>
        <taxon>Tegunavirus yenmtg1</taxon>
    </lineage>
</organism>
<accession>A0A0B5A2C6</accession>
<name>A0A0B5A2C6_9CAUD</name>
<protein>
    <submittedName>
        <fullName evidence="1">Uncharacterized protein</fullName>
    </submittedName>
</protein>
<sequence length="68" mass="8276">MKYILYTKSNRPGIERLYFVDTKWGAPSYFNHIEEAYRFDTRQEAMDAKEILDRALYVPEIHYIQEIK</sequence>
<evidence type="ECO:0000313" key="1">
    <source>
        <dbReference type="EMBL" id="AJD81884.1"/>
    </source>
</evidence>
<gene>
    <name evidence="1" type="ORF">YenMTG1_075</name>
</gene>
<proteinExistence type="predicted"/>
<keyword evidence="2" id="KW-1185">Reference proteome</keyword>
<evidence type="ECO:0000313" key="2">
    <source>
        <dbReference type="Proteomes" id="UP000031805"/>
    </source>
</evidence>